<gene>
    <name evidence="3" type="ORF">S06H3_19898</name>
</gene>
<dbReference type="Pfam" id="PF01344">
    <property type="entry name" value="Kelch_1"/>
    <property type="match status" value="1"/>
</dbReference>
<comment type="caution">
    <text evidence="3">The sequence shown here is derived from an EMBL/GenBank/DDBJ whole genome shotgun (WGS) entry which is preliminary data.</text>
</comment>
<dbReference type="SUPFAM" id="SSF117281">
    <property type="entry name" value="Kelch motif"/>
    <property type="match status" value="1"/>
</dbReference>
<dbReference type="EMBL" id="BARV01010243">
    <property type="protein sequence ID" value="GAI09818.1"/>
    <property type="molecule type" value="Genomic_DNA"/>
</dbReference>
<name>X1KSY9_9ZZZZ</name>
<dbReference type="SMART" id="SM00612">
    <property type="entry name" value="Kelch"/>
    <property type="match status" value="1"/>
</dbReference>
<dbReference type="PANTHER" id="PTHR46260">
    <property type="entry name" value="RING-TYPE DOMAIN-CONTAINING PROTEIN"/>
    <property type="match status" value="1"/>
</dbReference>
<dbReference type="Gene3D" id="2.120.10.80">
    <property type="entry name" value="Kelch-type beta propeller"/>
    <property type="match status" value="1"/>
</dbReference>
<reference evidence="3" key="1">
    <citation type="journal article" date="2014" name="Front. Microbiol.">
        <title>High frequency of phylogenetically diverse reductive dehalogenase-homologous genes in deep subseafloor sedimentary metagenomes.</title>
        <authorList>
            <person name="Kawai M."/>
            <person name="Futagami T."/>
            <person name="Toyoda A."/>
            <person name="Takaki Y."/>
            <person name="Nishi S."/>
            <person name="Hori S."/>
            <person name="Arai W."/>
            <person name="Tsubouchi T."/>
            <person name="Morono Y."/>
            <person name="Uchiyama I."/>
            <person name="Ito T."/>
            <person name="Fujiyama A."/>
            <person name="Inagaki F."/>
            <person name="Takami H."/>
        </authorList>
    </citation>
    <scope>NUCLEOTIDE SEQUENCE</scope>
    <source>
        <strain evidence="3">Expedition CK06-06</strain>
    </source>
</reference>
<dbReference type="AlphaFoldDB" id="X1KSY9"/>
<proteinExistence type="predicted"/>
<dbReference type="InterPro" id="IPR006652">
    <property type="entry name" value="Kelch_1"/>
</dbReference>
<keyword evidence="2" id="KW-0677">Repeat</keyword>
<accession>X1KSY9</accession>
<organism evidence="3">
    <name type="scientific">marine sediment metagenome</name>
    <dbReference type="NCBI Taxonomy" id="412755"/>
    <lineage>
        <taxon>unclassified sequences</taxon>
        <taxon>metagenomes</taxon>
        <taxon>ecological metagenomes</taxon>
    </lineage>
</organism>
<evidence type="ECO:0000313" key="3">
    <source>
        <dbReference type="EMBL" id="GAI09818.1"/>
    </source>
</evidence>
<dbReference type="InterPro" id="IPR051746">
    <property type="entry name" value="Kelch_domain_containing_8"/>
</dbReference>
<sequence>SLSGKIYVFGGSDQRGDYLDDVVAIDPRDGSVAGMGNLPSGRTRSSTVVLGNQILLIGGWEGEKLSEVFSIEPNRDSKIRLYAQLERGFSDIGTVNLDGNIYLVGGTHERFQRQIQVLRWDPESNRMDSIKFRSFLFW</sequence>
<evidence type="ECO:0000256" key="2">
    <source>
        <dbReference type="ARBA" id="ARBA00022737"/>
    </source>
</evidence>
<dbReference type="PANTHER" id="PTHR46260:SF3">
    <property type="entry name" value="RING-TYPE DOMAIN-CONTAINING PROTEIN"/>
    <property type="match status" value="1"/>
</dbReference>
<evidence type="ECO:0000256" key="1">
    <source>
        <dbReference type="ARBA" id="ARBA00022441"/>
    </source>
</evidence>
<protein>
    <submittedName>
        <fullName evidence="3">Uncharacterized protein</fullName>
    </submittedName>
</protein>
<dbReference type="InterPro" id="IPR015915">
    <property type="entry name" value="Kelch-typ_b-propeller"/>
</dbReference>
<feature type="non-terminal residue" evidence="3">
    <location>
        <position position="1"/>
    </location>
</feature>
<keyword evidence="1" id="KW-0880">Kelch repeat</keyword>